<comment type="subcellular location">
    <subcellularLocation>
        <location evidence="1">Cell membrane</location>
        <topology evidence="1">Lipid-anchor</topology>
        <topology evidence="1">GPI-anchor</topology>
    </subcellularLocation>
</comment>
<keyword evidence="4" id="KW-0472">Membrane</keyword>
<evidence type="ECO:0000256" key="1">
    <source>
        <dbReference type="ARBA" id="ARBA00004609"/>
    </source>
</evidence>
<dbReference type="InterPro" id="IPR043325">
    <property type="entry name" value="LTSS"/>
</dbReference>
<dbReference type="Pfam" id="PF14368">
    <property type="entry name" value="LTP_2"/>
    <property type="match status" value="1"/>
</dbReference>
<evidence type="ECO:0000256" key="8">
    <source>
        <dbReference type="ARBA" id="ARBA00023288"/>
    </source>
</evidence>
<protein>
    <submittedName>
        <fullName evidence="11">Lipid binding protein, putative</fullName>
    </submittedName>
</protein>
<dbReference type="eggNOG" id="ENOG502RZD2">
    <property type="taxonomic scope" value="Eukaryota"/>
</dbReference>
<gene>
    <name evidence="11" type="ORF">RCOM_1455590</name>
</gene>
<dbReference type="FunFam" id="1.10.110.10:FF:000001">
    <property type="entry name" value="Bifunctional inhibitor/lipid-transfer protein/seed storage 2S albumin superfamily protein"/>
    <property type="match status" value="1"/>
</dbReference>
<dbReference type="InParanoid" id="B9SY04"/>
<name>B9SY04_RICCO</name>
<dbReference type="GO" id="GO:0005886">
    <property type="term" value="C:plasma membrane"/>
    <property type="evidence" value="ECO:0007669"/>
    <property type="project" value="UniProtKB-SubCell"/>
</dbReference>
<dbReference type="SMART" id="SM00499">
    <property type="entry name" value="AAI"/>
    <property type="match status" value="1"/>
</dbReference>
<evidence type="ECO:0000313" key="11">
    <source>
        <dbReference type="EMBL" id="EEF31513.1"/>
    </source>
</evidence>
<keyword evidence="6" id="KW-1015">Disulfide bond</keyword>
<dbReference type="InterPro" id="IPR016140">
    <property type="entry name" value="Bifunc_inhib/LTP/seed_store"/>
</dbReference>
<evidence type="ECO:0000313" key="12">
    <source>
        <dbReference type="Proteomes" id="UP000008311"/>
    </source>
</evidence>
<dbReference type="CDD" id="cd00010">
    <property type="entry name" value="AAI_LTSS"/>
    <property type="match status" value="1"/>
</dbReference>
<dbReference type="SUPFAM" id="SSF47699">
    <property type="entry name" value="Bifunctional inhibitor/lipid-transfer protein/seed storage 2S albumin"/>
    <property type="match status" value="1"/>
</dbReference>
<keyword evidence="8" id="KW-0449">Lipoprotein</keyword>
<comment type="similarity">
    <text evidence="2">Belongs to the plant LTP family.</text>
</comment>
<dbReference type="PROSITE" id="PS51257">
    <property type="entry name" value="PROKAR_LIPOPROTEIN"/>
    <property type="match status" value="1"/>
</dbReference>
<keyword evidence="7" id="KW-0325">Glycoprotein</keyword>
<dbReference type="GO" id="GO:0098552">
    <property type="term" value="C:side of membrane"/>
    <property type="evidence" value="ECO:0007669"/>
    <property type="project" value="UniProtKB-KW"/>
</dbReference>
<proteinExistence type="inferred from homology"/>
<evidence type="ECO:0000256" key="7">
    <source>
        <dbReference type="ARBA" id="ARBA00023180"/>
    </source>
</evidence>
<feature type="domain" description="Bifunctional inhibitor/plant lipid transfer protein/seed storage helical" evidence="10">
    <location>
        <begin position="30"/>
        <end position="107"/>
    </location>
</feature>
<keyword evidence="3" id="KW-1003">Cell membrane</keyword>
<feature type="signal peptide" evidence="9">
    <location>
        <begin position="1"/>
        <end position="21"/>
    </location>
</feature>
<evidence type="ECO:0000256" key="9">
    <source>
        <dbReference type="SAM" id="SignalP"/>
    </source>
</evidence>
<dbReference type="EMBL" id="EQ974237">
    <property type="protein sequence ID" value="EEF31513.1"/>
    <property type="molecule type" value="Genomic_DNA"/>
</dbReference>
<organism evidence="11 12">
    <name type="scientific">Ricinus communis</name>
    <name type="common">Castor bean</name>
    <dbReference type="NCBI Taxonomy" id="3988"/>
    <lineage>
        <taxon>Eukaryota</taxon>
        <taxon>Viridiplantae</taxon>
        <taxon>Streptophyta</taxon>
        <taxon>Embryophyta</taxon>
        <taxon>Tracheophyta</taxon>
        <taxon>Spermatophyta</taxon>
        <taxon>Magnoliopsida</taxon>
        <taxon>eudicotyledons</taxon>
        <taxon>Gunneridae</taxon>
        <taxon>Pentapetalae</taxon>
        <taxon>rosids</taxon>
        <taxon>fabids</taxon>
        <taxon>Malpighiales</taxon>
        <taxon>Euphorbiaceae</taxon>
        <taxon>Acalyphoideae</taxon>
        <taxon>Acalypheae</taxon>
        <taxon>Ricinus</taxon>
    </lineage>
</organism>
<keyword evidence="4" id="KW-0336">GPI-anchor</keyword>
<keyword evidence="5 9" id="KW-0732">Signal</keyword>
<dbReference type="AlphaFoldDB" id="B9SY04"/>
<dbReference type="PANTHER" id="PTHR33044">
    <property type="entry name" value="BIFUNCTIONAL INHIBITOR/LIPID-TRANSFER PROTEIN/SEED STORAGE 2S ALBUMIN SUPERFAMILY PROTEIN-RELATED"/>
    <property type="match status" value="1"/>
</dbReference>
<keyword evidence="12" id="KW-1185">Reference proteome</keyword>
<reference evidence="12" key="1">
    <citation type="journal article" date="2010" name="Nat. Biotechnol.">
        <title>Draft genome sequence of the oilseed species Ricinus communis.</title>
        <authorList>
            <person name="Chan A.P."/>
            <person name="Crabtree J."/>
            <person name="Zhao Q."/>
            <person name="Lorenzi H."/>
            <person name="Orvis J."/>
            <person name="Puiu D."/>
            <person name="Melake-Berhan A."/>
            <person name="Jones K.M."/>
            <person name="Redman J."/>
            <person name="Chen G."/>
            <person name="Cahoon E.B."/>
            <person name="Gedil M."/>
            <person name="Stanke M."/>
            <person name="Haas B.J."/>
            <person name="Wortman J.R."/>
            <person name="Fraser-Liggett C.M."/>
            <person name="Ravel J."/>
            <person name="Rabinowicz P.D."/>
        </authorList>
    </citation>
    <scope>NUCLEOTIDE SEQUENCE [LARGE SCALE GENOMIC DNA]</scope>
    <source>
        <strain evidence="12">cv. Hale</strain>
    </source>
</reference>
<evidence type="ECO:0000259" key="10">
    <source>
        <dbReference type="SMART" id="SM00499"/>
    </source>
</evidence>
<dbReference type="Gene3D" id="1.10.110.10">
    <property type="entry name" value="Plant lipid-transfer and hydrophobic proteins"/>
    <property type="match status" value="1"/>
</dbReference>
<evidence type="ECO:0000256" key="5">
    <source>
        <dbReference type="ARBA" id="ARBA00022729"/>
    </source>
</evidence>
<accession>B9SY04</accession>
<dbReference type="Proteomes" id="UP000008311">
    <property type="component" value="Unassembled WGS sequence"/>
</dbReference>
<evidence type="ECO:0000256" key="6">
    <source>
        <dbReference type="ARBA" id="ARBA00023157"/>
    </source>
</evidence>
<evidence type="ECO:0000256" key="3">
    <source>
        <dbReference type="ARBA" id="ARBA00022475"/>
    </source>
</evidence>
<sequence>MGLKDLALAILLLMLVGCGSSDFAQDRAECANQLVGLATCLPYVGGTAKTPTLDCCTGLKSVLDKSRKCLCVLIKDRDNPDLGIKFNATLAAFLPAACHAPVNVTECIDLLHLPPSSPDAKVFAGFANVTGGNGTTTAVATSGNT</sequence>
<dbReference type="STRING" id="3988.B9SY04"/>
<feature type="chain" id="PRO_5002889776" evidence="9">
    <location>
        <begin position="22"/>
        <end position="145"/>
    </location>
</feature>
<dbReference type="InterPro" id="IPR036312">
    <property type="entry name" value="Bifun_inhib/LTP/seed_sf"/>
</dbReference>
<evidence type="ECO:0000256" key="2">
    <source>
        <dbReference type="ARBA" id="ARBA00009748"/>
    </source>
</evidence>
<evidence type="ECO:0000256" key="4">
    <source>
        <dbReference type="ARBA" id="ARBA00022622"/>
    </source>
</evidence>